<sequence>MPLIDFYSFSAVFAIPATSLATIPATSFPFMINKISFELSALQTDTLV</sequence>
<organism evidence="2 3">
    <name type="scientific">Desulfocucumis palustris</name>
    <dbReference type="NCBI Taxonomy" id="1898651"/>
    <lineage>
        <taxon>Bacteria</taxon>
        <taxon>Bacillati</taxon>
        <taxon>Bacillota</taxon>
        <taxon>Clostridia</taxon>
        <taxon>Eubacteriales</taxon>
        <taxon>Desulfocucumaceae</taxon>
        <taxon>Desulfocucumis</taxon>
    </lineage>
</organism>
<keyword evidence="1" id="KW-1133">Transmembrane helix</keyword>
<keyword evidence="3" id="KW-1185">Reference proteome</keyword>
<gene>
    <name evidence="2" type="ORF">DCCM_2397</name>
</gene>
<keyword evidence="1" id="KW-0472">Membrane</keyword>
<name>A0A2L2XAU1_9FIRM</name>
<evidence type="ECO:0000313" key="2">
    <source>
        <dbReference type="EMBL" id="GBF33298.1"/>
    </source>
</evidence>
<dbReference type="AlphaFoldDB" id="A0A2L2XAU1"/>
<feature type="transmembrane region" description="Helical" evidence="1">
    <location>
        <begin position="6"/>
        <end position="32"/>
    </location>
</feature>
<comment type="caution">
    <text evidence="2">The sequence shown here is derived from an EMBL/GenBank/DDBJ whole genome shotgun (WGS) entry which is preliminary data.</text>
</comment>
<protein>
    <submittedName>
        <fullName evidence="2">Uncharacterized protein</fullName>
    </submittedName>
</protein>
<accession>A0A2L2XAU1</accession>
<evidence type="ECO:0000256" key="1">
    <source>
        <dbReference type="SAM" id="Phobius"/>
    </source>
</evidence>
<proteinExistence type="predicted"/>
<evidence type="ECO:0000313" key="3">
    <source>
        <dbReference type="Proteomes" id="UP000239549"/>
    </source>
</evidence>
<dbReference type="Proteomes" id="UP000239549">
    <property type="component" value="Unassembled WGS sequence"/>
</dbReference>
<keyword evidence="1" id="KW-0812">Transmembrane</keyword>
<dbReference type="EMBL" id="BFAV01000092">
    <property type="protein sequence ID" value="GBF33298.1"/>
    <property type="molecule type" value="Genomic_DNA"/>
</dbReference>
<reference evidence="3" key="1">
    <citation type="submission" date="2018-02" db="EMBL/GenBank/DDBJ databases">
        <title>Genome sequence of Desulfocucumis palustris strain NAW-5.</title>
        <authorList>
            <person name="Watanabe M."/>
            <person name="Kojima H."/>
            <person name="Fukui M."/>
        </authorList>
    </citation>
    <scope>NUCLEOTIDE SEQUENCE [LARGE SCALE GENOMIC DNA]</scope>
    <source>
        <strain evidence="3">NAW-5</strain>
    </source>
</reference>